<evidence type="ECO:0000256" key="1">
    <source>
        <dbReference type="SAM" id="Phobius"/>
    </source>
</evidence>
<evidence type="ECO:0000313" key="2">
    <source>
        <dbReference type="EMBL" id="KAG8567107.1"/>
    </source>
</evidence>
<proteinExistence type="predicted"/>
<keyword evidence="3" id="KW-1185">Reference proteome</keyword>
<organism evidence="2 3">
    <name type="scientific">Engystomops pustulosus</name>
    <name type="common">Tungara frog</name>
    <name type="synonym">Physalaemus pustulosus</name>
    <dbReference type="NCBI Taxonomy" id="76066"/>
    <lineage>
        <taxon>Eukaryota</taxon>
        <taxon>Metazoa</taxon>
        <taxon>Chordata</taxon>
        <taxon>Craniata</taxon>
        <taxon>Vertebrata</taxon>
        <taxon>Euteleostomi</taxon>
        <taxon>Amphibia</taxon>
        <taxon>Batrachia</taxon>
        <taxon>Anura</taxon>
        <taxon>Neobatrachia</taxon>
        <taxon>Hyloidea</taxon>
        <taxon>Leptodactylidae</taxon>
        <taxon>Leiuperinae</taxon>
        <taxon>Engystomops</taxon>
    </lineage>
</organism>
<keyword evidence="1" id="KW-1133">Transmembrane helix</keyword>
<keyword evidence="1" id="KW-0812">Transmembrane</keyword>
<evidence type="ECO:0000313" key="3">
    <source>
        <dbReference type="Proteomes" id="UP000824782"/>
    </source>
</evidence>
<protein>
    <submittedName>
        <fullName evidence="2">Uncharacterized protein</fullName>
    </submittedName>
</protein>
<sequence length="94" mass="10457">MSLLPLLVSNRFLCVLAPSAGQKYILHVPLLHLLVSIIYIILRNKVPYAGPKYLLHLSYCPLLLRNTYIITTSLILTGSAQMCMGLAMSLARTE</sequence>
<keyword evidence="1" id="KW-0472">Membrane</keyword>
<reference evidence="2" key="1">
    <citation type="thesis" date="2020" institute="ProQuest LLC" country="789 East Eisenhower Parkway, Ann Arbor, MI, USA">
        <title>Comparative Genomics and Chromosome Evolution.</title>
        <authorList>
            <person name="Mudd A.B."/>
        </authorList>
    </citation>
    <scope>NUCLEOTIDE SEQUENCE</scope>
    <source>
        <strain evidence="2">237g6f4</strain>
        <tissue evidence="2">Blood</tissue>
    </source>
</reference>
<comment type="caution">
    <text evidence="2">The sequence shown here is derived from an EMBL/GenBank/DDBJ whole genome shotgun (WGS) entry which is preliminary data.</text>
</comment>
<dbReference type="EMBL" id="WNYA01000006">
    <property type="protein sequence ID" value="KAG8567107.1"/>
    <property type="molecule type" value="Genomic_DNA"/>
</dbReference>
<gene>
    <name evidence="2" type="ORF">GDO81_013502</name>
</gene>
<feature type="transmembrane region" description="Helical" evidence="1">
    <location>
        <begin position="24"/>
        <end position="42"/>
    </location>
</feature>
<dbReference type="AlphaFoldDB" id="A0AAV7B3E6"/>
<dbReference type="Proteomes" id="UP000824782">
    <property type="component" value="Unassembled WGS sequence"/>
</dbReference>
<feature type="transmembrane region" description="Helical" evidence="1">
    <location>
        <begin position="63"/>
        <end position="91"/>
    </location>
</feature>
<name>A0AAV7B3E6_ENGPU</name>
<accession>A0AAV7B3E6</accession>